<dbReference type="EMBL" id="AAHFUD010000005">
    <property type="protein sequence ID" value="EBV6110056.1"/>
    <property type="molecule type" value="Genomic_DNA"/>
</dbReference>
<evidence type="ECO:0000313" key="14">
    <source>
        <dbReference type="EMBL" id="HAB4262685.1"/>
    </source>
</evidence>
<proteinExistence type="predicted"/>
<dbReference type="EMBL" id="DAAGRN010000003">
    <property type="protein sequence ID" value="HAB4262685.1"/>
    <property type="molecule type" value="Genomic_DNA"/>
</dbReference>
<sequence length="78" mass="8446">MQQGRITGNVLSGNKNKGLFLGSCNSIAITGNTLGNLDWVRHRQKVDASLNGEHIVFTDNSFWKNTSNAIVNDVTVAS</sequence>
<dbReference type="EMBL" id="DAAGTR010000002">
    <property type="protein sequence ID" value="HAB4512650.1"/>
    <property type="molecule type" value="Genomic_DNA"/>
</dbReference>
<evidence type="ECO:0000313" key="13">
    <source>
        <dbReference type="EMBL" id="HAB4078548.1"/>
    </source>
</evidence>
<evidence type="ECO:0000313" key="3">
    <source>
        <dbReference type="EMBL" id="ECU0431243.1"/>
    </source>
</evidence>
<dbReference type="EMBL" id="DAAFUV010000144">
    <property type="protein sequence ID" value="HAB1594947.1"/>
    <property type="molecule type" value="Genomic_DNA"/>
</dbReference>
<dbReference type="EMBL" id="DAAWIZ010000169">
    <property type="protein sequence ID" value="HAF8090032.1"/>
    <property type="molecule type" value="Genomic_DNA"/>
</dbReference>
<evidence type="ECO:0000313" key="18">
    <source>
        <dbReference type="EMBL" id="HAB4667576.1"/>
    </source>
</evidence>
<evidence type="ECO:0000313" key="12">
    <source>
        <dbReference type="EMBL" id="HAB3919772.1"/>
    </source>
</evidence>
<dbReference type="EMBL" id="SMQU01000007">
    <property type="protein sequence ID" value="TLB97206.1"/>
    <property type="molecule type" value="Genomic_DNA"/>
</dbReference>
<reference evidence="32" key="5">
    <citation type="submission" date="2019-03" db="EMBL/GenBank/DDBJ databases">
        <authorList>
            <person name="Tay M."/>
        </authorList>
    </citation>
    <scope>NUCLEOTIDE SEQUENCE</scope>
    <source>
        <strain evidence="32">SL_63_S360</strain>
    </source>
</reference>
<dbReference type="EMBL" id="DAAQZL010000001">
    <property type="protein sequence ID" value="HAE1539002.1"/>
    <property type="molecule type" value="Genomic_DNA"/>
</dbReference>
<dbReference type="Proteomes" id="UP000307695">
    <property type="component" value="Unassembled WGS sequence"/>
</dbReference>
<dbReference type="EMBL" id="DAAHGZ010000050">
    <property type="protein sequence ID" value="HAB6081060.1"/>
    <property type="molecule type" value="Genomic_DNA"/>
</dbReference>
<dbReference type="EMBL" id="DAAFUS010000131">
    <property type="protein sequence ID" value="HAB1446420.1"/>
    <property type="molecule type" value="Genomic_DNA"/>
</dbReference>
<evidence type="ECO:0000313" key="32">
    <source>
        <dbReference type="EMBL" id="TLB97206.1"/>
    </source>
</evidence>
<evidence type="ECO:0000313" key="11">
    <source>
        <dbReference type="EMBL" id="HAB2403731.1"/>
    </source>
</evidence>
<evidence type="ECO:0000313" key="21">
    <source>
        <dbReference type="EMBL" id="HAB4987118.1"/>
    </source>
</evidence>
<organism evidence="21">
    <name type="scientific">Salmonella enterica subsp. enterica serovar Mbandaka</name>
    <dbReference type="NCBI Taxonomy" id="192954"/>
    <lineage>
        <taxon>Bacteria</taxon>
        <taxon>Pseudomonadati</taxon>
        <taxon>Pseudomonadota</taxon>
        <taxon>Gammaproteobacteria</taxon>
        <taxon>Enterobacterales</taxon>
        <taxon>Enterobacteriaceae</taxon>
        <taxon>Salmonella</taxon>
    </lineage>
</organism>
<evidence type="ECO:0000313" key="25">
    <source>
        <dbReference type="EMBL" id="HAB5579460.1"/>
    </source>
</evidence>
<reference evidence="2" key="3">
    <citation type="submission" date="2018-08" db="EMBL/GenBank/DDBJ databases">
        <authorList>
            <consortium name="GenomeTrakr network: Whole genome sequencing for foodborne pathogen traceback"/>
        </authorList>
    </citation>
    <scope>NUCLEOTIDE SEQUENCE</scope>
    <source>
        <strain evidence="4">FSIS11813077</strain>
        <strain evidence="2">FSW0086</strain>
        <strain evidence="1">NY-30482</strain>
    </source>
</reference>
<reference evidence="21" key="6">
    <citation type="submission" date="2019-10" db="EMBL/GenBank/DDBJ databases">
        <authorList>
            <consortium name="NCBI Pathogen Detection Project"/>
        </authorList>
    </citation>
    <scope>NUCLEOTIDE SEQUENCE</scope>
    <source>
        <strain evidence="21">Salmonella enterica</strain>
    </source>
</reference>
<dbReference type="EMBL" id="DAAGYA010000099">
    <property type="protein sequence ID" value="HAB4987118.1"/>
    <property type="molecule type" value="Genomic_DNA"/>
</dbReference>
<gene>
    <name evidence="2" type="ORF">AA04_12495</name>
    <name evidence="3" type="ORF">C9711_23365</name>
    <name evidence="4" type="ORF">D0214_06485</name>
    <name evidence="32" type="ORF">E2E95_15860</name>
    <name evidence="29" type="ORF">G2930_22060</name>
    <name evidence="30" type="ORF">G2969_00010</name>
    <name evidence="21" type="ORF">GB044_22190</name>
    <name evidence="19" type="ORF">GB065_12290</name>
    <name evidence="22" type="ORF">GB089_01605</name>
    <name evidence="10" type="ORF">GB150_14030</name>
    <name evidence="25" type="ORF">GB153_22260</name>
    <name evidence="26" type="ORF">GB170_13965</name>
    <name evidence="11" type="ORF">GB242_22650</name>
    <name evidence="9" type="ORF">GB347_22590</name>
    <name evidence="31" type="ORF">GB351_21970</name>
    <name evidence="17" type="ORF">GB386_01715</name>
    <name evidence="23" type="ORF">GB415_07610</name>
    <name evidence="7" type="ORF">GB461_13895</name>
    <name evidence="24" type="ORF">GB615_19890</name>
    <name evidence="28" type="ORF">GBS40_12315</name>
    <name evidence="27" type="ORF">GBV33_15115</name>
    <name evidence="12" type="ORF">GBV98_11965</name>
    <name evidence="6" type="ORF">GBW74_22200</name>
    <name evidence="5" type="ORF">GBX16_22640</name>
    <name evidence="13" type="ORF">GBX60_17430</name>
    <name evidence="14" type="ORF">GBX71_02980</name>
    <name evidence="8" type="ORF">GBY72_07470</name>
    <name evidence="15" type="ORF">GBY76_17420</name>
    <name evidence="18" type="ORF">GBY83_22845</name>
    <name evidence="20" type="ORF">GBY89_05035</name>
    <name evidence="16" type="ORF">GBZ00_03860</name>
    <name evidence="1" type="ORF">OL14_10445</name>
</gene>
<dbReference type="EMBL" id="DAAGZN010000002">
    <property type="protein sequence ID" value="HAB5191093.1"/>
    <property type="molecule type" value="Genomic_DNA"/>
</dbReference>
<evidence type="ECO:0000313" key="24">
    <source>
        <dbReference type="EMBL" id="HAB5340584.1"/>
    </source>
</evidence>
<evidence type="ECO:0008006" key="34">
    <source>
        <dbReference type="Google" id="ProtNLM"/>
    </source>
</evidence>
<evidence type="ECO:0000313" key="4">
    <source>
        <dbReference type="EMBL" id="ECV0873840.1"/>
    </source>
</evidence>
<dbReference type="EMBL" id="DAAHDM010000020">
    <property type="protein sequence ID" value="HAB5698549.1"/>
    <property type="molecule type" value="Genomic_DNA"/>
</dbReference>
<dbReference type="EMBL" id="DAAGBS010000141">
    <property type="protein sequence ID" value="HAB2403731.1"/>
    <property type="molecule type" value="Genomic_DNA"/>
</dbReference>
<reference evidence="3" key="2">
    <citation type="submission" date="2018-07" db="EMBL/GenBank/DDBJ databases">
        <authorList>
            <consortium name="NARMS: The National Antimicrobial Resistance Monitoring System"/>
        </authorList>
    </citation>
    <scope>NUCLEOTIDE SEQUENCE [LARGE SCALE GENOMIC DNA]</scope>
    <source>
        <strain evidence="3">FSIS11808084</strain>
    </source>
</reference>
<evidence type="ECO:0000313" key="19">
    <source>
        <dbReference type="EMBL" id="HAB4702085.1"/>
    </source>
</evidence>
<evidence type="ECO:0000313" key="27">
    <source>
        <dbReference type="EMBL" id="HAB6081060.1"/>
    </source>
</evidence>
<evidence type="ECO:0000313" key="5">
    <source>
        <dbReference type="EMBL" id="HAB1446420.1"/>
    </source>
</evidence>
<reference evidence="21" key="1">
    <citation type="journal article" date="2018" name="Genome Biol.">
        <title>SKESA: strategic k-mer extension for scrupulous assemblies.</title>
        <authorList>
            <person name="Souvorov A."/>
            <person name="Agarwala R."/>
            <person name="Lipman D.J."/>
        </authorList>
    </citation>
    <scope>NUCLEOTIDE SEQUENCE</scope>
    <source>
        <strain evidence="21">Salmonella enterica</strain>
    </source>
</reference>
<evidence type="ECO:0000313" key="15">
    <source>
        <dbReference type="EMBL" id="HAB4493259.1"/>
    </source>
</evidence>
<evidence type="ECO:0000313" key="10">
    <source>
        <dbReference type="EMBL" id="HAB2050783.1"/>
    </source>
</evidence>
<evidence type="ECO:0000313" key="6">
    <source>
        <dbReference type="EMBL" id="HAB1594947.1"/>
    </source>
</evidence>
<evidence type="ECO:0000313" key="2">
    <source>
        <dbReference type="EMBL" id="EBV6811785.1"/>
    </source>
</evidence>
<evidence type="ECO:0000313" key="20">
    <source>
        <dbReference type="EMBL" id="HAB4817481.1"/>
    </source>
</evidence>
<dbReference type="SUPFAM" id="SSF51126">
    <property type="entry name" value="Pectin lyase-like"/>
    <property type="match status" value="1"/>
</dbReference>
<dbReference type="EMBL" id="DAAFYN010000132">
    <property type="protein sequence ID" value="HAB2034608.1"/>
    <property type="molecule type" value="Genomic_DNA"/>
</dbReference>
<dbReference type="EMBL" id="AAHGAG010000006">
    <property type="protein sequence ID" value="EBV6811785.1"/>
    <property type="molecule type" value="Genomic_DNA"/>
</dbReference>
<dbReference type="Proteomes" id="UP000839897">
    <property type="component" value="Unassembled WGS sequence"/>
</dbReference>
<dbReference type="EMBL" id="DAAHJF010000006">
    <property type="protein sequence ID" value="HAB6330624.1"/>
    <property type="molecule type" value="Genomic_DNA"/>
</dbReference>
<dbReference type="InterPro" id="IPR011050">
    <property type="entry name" value="Pectin_lyase_fold/virulence"/>
</dbReference>
<dbReference type="EMBL" id="DAAGUZ010000095">
    <property type="protein sequence ID" value="HAB4667576.1"/>
    <property type="molecule type" value="Genomic_DNA"/>
</dbReference>
<dbReference type="EMBL" id="DAAGOU010000026">
    <property type="protein sequence ID" value="HAB3919772.1"/>
    <property type="molecule type" value="Genomic_DNA"/>
</dbReference>
<protein>
    <recommendedName>
        <fullName evidence="34">Periplasmic copper-binding protein NosD beta helix domain-containing protein</fullName>
    </recommendedName>
</protein>
<evidence type="ECO:0000313" key="8">
    <source>
        <dbReference type="EMBL" id="HAB1855268.1"/>
    </source>
</evidence>
<comment type="caution">
    <text evidence="21">The sequence shown here is derived from an EMBL/GenBank/DDBJ whole genome shotgun (WGS) entry which is preliminary data.</text>
</comment>
<dbReference type="EMBL" id="AAKORV010000017">
    <property type="protein sequence ID" value="ECU0431243.1"/>
    <property type="molecule type" value="Genomic_DNA"/>
</dbReference>
<dbReference type="EMBL" id="AAKSTH010000007">
    <property type="protein sequence ID" value="ECV0873840.1"/>
    <property type="molecule type" value="Genomic_DNA"/>
</dbReference>
<dbReference type="EMBL" id="DAAHAT010000029">
    <property type="protein sequence ID" value="HAB5340584.1"/>
    <property type="molecule type" value="Genomic_DNA"/>
</dbReference>
<dbReference type="EMBL" id="DAAGVH010000005">
    <property type="protein sequence ID" value="HAB4702085.1"/>
    <property type="molecule type" value="Genomic_DNA"/>
</dbReference>
<dbReference type="EMBL" id="DAAFVC010000006">
    <property type="protein sequence ID" value="HAB1633791.1"/>
    <property type="molecule type" value="Genomic_DNA"/>
</dbReference>
<dbReference type="EMBL" id="DAAGTN010000016">
    <property type="protein sequence ID" value="HAB4493259.1"/>
    <property type="molecule type" value="Genomic_DNA"/>
</dbReference>
<dbReference type="EMBL" id="DAAGWH010000003">
    <property type="protein sequence ID" value="HAB4817481.1"/>
    <property type="molecule type" value="Genomic_DNA"/>
</dbReference>
<evidence type="ECO:0000313" key="23">
    <source>
        <dbReference type="EMBL" id="HAB5265743.1"/>
    </source>
</evidence>
<dbReference type="NCBIfam" id="TIGR03804">
    <property type="entry name" value="para_beta_helix"/>
    <property type="match status" value="1"/>
</dbReference>
<evidence type="ECO:0000313" key="29">
    <source>
        <dbReference type="EMBL" id="HAE1293532.1"/>
    </source>
</evidence>
<name>A0A418Z366_SALET</name>
<reference evidence="32 33" key="4">
    <citation type="journal article" date="2019" name="Foodborne Pathog. Dis.">
        <title>Whole Genome Sequencing Analysis of Nontyphoidal Salmonella enterica of Chicken Meat and Human Origin Under Surveillance in Sri Lanka.</title>
        <authorList>
            <person name="Tay M.Y.F."/>
            <person name="Pathirage S."/>
            <person name="Chandrasekaran L."/>
            <person name="Wickramasuriya U."/>
            <person name="Sadeepanie N."/>
            <person name="Waidyarathna K.D.K."/>
            <person name="Liyanage L.D.C."/>
            <person name="Seow K.L.G."/>
            <person name="Hendriksen R.S."/>
            <person name="Takeuchi M.T."/>
            <person name="Schlundt J."/>
        </authorList>
    </citation>
    <scope>NUCLEOTIDE SEQUENCE [LARGE SCALE GENOMIC DNA]</scope>
    <source>
        <strain evidence="32 33">SL_63_S360</strain>
    </source>
</reference>
<evidence type="ECO:0000313" key="7">
    <source>
        <dbReference type="EMBL" id="HAB1633791.1"/>
    </source>
</evidence>
<dbReference type="EMBL" id="DAAGUJ010000002">
    <property type="protein sequence ID" value="HAB4592796.1"/>
    <property type="molecule type" value="Genomic_DNA"/>
</dbReference>
<evidence type="ECO:0000313" key="26">
    <source>
        <dbReference type="EMBL" id="HAB5698549.1"/>
    </source>
</evidence>
<dbReference type="EMBL" id="DAAHBW010000120">
    <property type="protein sequence ID" value="HAB5579460.1"/>
    <property type="molecule type" value="Genomic_DNA"/>
</dbReference>
<dbReference type="EMBL" id="DAAQXP010000130">
    <property type="protein sequence ID" value="HAE1293532.1"/>
    <property type="molecule type" value="Genomic_DNA"/>
</dbReference>
<dbReference type="EMBL" id="DAAFYQ010000049">
    <property type="protein sequence ID" value="HAB2050783.1"/>
    <property type="molecule type" value="Genomic_DNA"/>
</dbReference>
<accession>A0A418Z366</accession>
<dbReference type="AlphaFoldDB" id="A0A418Z366"/>
<evidence type="ECO:0000313" key="28">
    <source>
        <dbReference type="EMBL" id="HAB6330624.1"/>
    </source>
</evidence>
<evidence type="ECO:0000313" key="16">
    <source>
        <dbReference type="EMBL" id="HAB4512650.1"/>
    </source>
</evidence>
<dbReference type="EMBL" id="DAAHAD010000012">
    <property type="protein sequence ID" value="HAB5265743.1"/>
    <property type="molecule type" value="Genomic_DNA"/>
</dbReference>
<evidence type="ECO:0000313" key="33">
    <source>
        <dbReference type="Proteomes" id="UP000307695"/>
    </source>
</evidence>
<evidence type="ECO:0000313" key="22">
    <source>
        <dbReference type="EMBL" id="HAB5191093.1"/>
    </source>
</evidence>
<evidence type="ECO:0000313" key="17">
    <source>
        <dbReference type="EMBL" id="HAB4592796.1"/>
    </source>
</evidence>
<evidence type="ECO:0000313" key="9">
    <source>
        <dbReference type="EMBL" id="HAB2034608.1"/>
    </source>
</evidence>
<dbReference type="EMBL" id="DAAFXA010000005">
    <property type="protein sequence ID" value="HAB1855268.1"/>
    <property type="molecule type" value="Genomic_DNA"/>
</dbReference>
<evidence type="ECO:0000313" key="30">
    <source>
        <dbReference type="EMBL" id="HAE1539002.1"/>
    </source>
</evidence>
<dbReference type="InterPro" id="IPR022441">
    <property type="entry name" value="Para_beta_helix_rpt-2"/>
</dbReference>
<dbReference type="RefSeq" id="WP_017441733.1">
    <property type="nucleotide sequence ID" value="NZ_CP022489.1"/>
</dbReference>
<evidence type="ECO:0000313" key="31">
    <source>
        <dbReference type="EMBL" id="HAF8090032.1"/>
    </source>
</evidence>
<evidence type="ECO:0000313" key="1">
    <source>
        <dbReference type="EMBL" id="EBV6110056.1"/>
    </source>
</evidence>
<dbReference type="EMBL" id="DAAGPX010000027">
    <property type="protein sequence ID" value="HAB4078548.1"/>
    <property type="molecule type" value="Genomic_DNA"/>
</dbReference>